<dbReference type="InterPro" id="IPR039426">
    <property type="entry name" value="TonB-dep_rcpt-like"/>
</dbReference>
<feature type="domain" description="TonB-dependent receptor-like beta-barrel" evidence="14">
    <location>
        <begin position="316"/>
        <end position="731"/>
    </location>
</feature>
<keyword evidence="16" id="KW-0675">Receptor</keyword>
<evidence type="ECO:0000256" key="11">
    <source>
        <dbReference type="PROSITE-ProRule" id="PRU01360"/>
    </source>
</evidence>
<dbReference type="Proteomes" id="UP000664914">
    <property type="component" value="Chromosome"/>
</dbReference>
<keyword evidence="8 12" id="KW-0798">TonB box</keyword>
<evidence type="ECO:0000313" key="17">
    <source>
        <dbReference type="Proteomes" id="UP000664914"/>
    </source>
</evidence>
<dbReference type="InterPro" id="IPR006311">
    <property type="entry name" value="TAT_signal"/>
</dbReference>
<dbReference type="GO" id="GO:0006826">
    <property type="term" value="P:iron ion transport"/>
    <property type="evidence" value="ECO:0007669"/>
    <property type="project" value="UniProtKB-KW"/>
</dbReference>
<dbReference type="AlphaFoldDB" id="A0A975D0R5"/>
<keyword evidence="2 11" id="KW-0813">Transport</keyword>
<dbReference type="EMBL" id="CP059319">
    <property type="protein sequence ID" value="QTH20126.1"/>
    <property type="molecule type" value="Genomic_DNA"/>
</dbReference>
<evidence type="ECO:0000256" key="3">
    <source>
        <dbReference type="ARBA" id="ARBA00022452"/>
    </source>
</evidence>
<evidence type="ECO:0000256" key="2">
    <source>
        <dbReference type="ARBA" id="ARBA00022448"/>
    </source>
</evidence>
<comment type="similarity">
    <text evidence="11 12">Belongs to the TonB-dependent receptor family.</text>
</comment>
<keyword evidence="5 11" id="KW-0812">Transmembrane</keyword>
<dbReference type="Gene3D" id="2.40.170.20">
    <property type="entry name" value="TonB-dependent receptor, beta-barrel domain"/>
    <property type="match status" value="1"/>
</dbReference>
<dbReference type="Pfam" id="PF07715">
    <property type="entry name" value="Plug"/>
    <property type="match status" value="1"/>
</dbReference>
<evidence type="ECO:0000256" key="12">
    <source>
        <dbReference type="RuleBase" id="RU003357"/>
    </source>
</evidence>
<feature type="domain" description="TonB-dependent receptor plug" evidence="15">
    <location>
        <begin position="61"/>
        <end position="173"/>
    </location>
</feature>
<keyword evidence="6" id="KW-0408">Iron</keyword>
<evidence type="ECO:0000259" key="15">
    <source>
        <dbReference type="Pfam" id="PF07715"/>
    </source>
</evidence>
<keyword evidence="7" id="KW-0406">Ion transport</keyword>
<dbReference type="InterPro" id="IPR036942">
    <property type="entry name" value="Beta-barrel_TonB_sf"/>
</dbReference>
<keyword evidence="9 11" id="KW-0472">Membrane</keyword>
<reference evidence="16" key="1">
    <citation type="submission" date="2020-07" db="EMBL/GenBank/DDBJ databases">
        <authorList>
            <person name="Camacho E."/>
        </authorList>
    </citation>
    <scope>NUCLEOTIDE SEQUENCE</scope>
    <source>
        <strain evidence="16">MPO218</strain>
    </source>
</reference>
<dbReference type="CDD" id="cd01347">
    <property type="entry name" value="ligand_gated_channel"/>
    <property type="match status" value="1"/>
</dbReference>
<evidence type="ECO:0000256" key="10">
    <source>
        <dbReference type="ARBA" id="ARBA00023237"/>
    </source>
</evidence>
<dbReference type="PROSITE" id="PS52016">
    <property type="entry name" value="TONB_DEPENDENT_REC_3"/>
    <property type="match status" value="1"/>
</dbReference>
<evidence type="ECO:0000256" key="13">
    <source>
        <dbReference type="SAM" id="SignalP"/>
    </source>
</evidence>
<comment type="subcellular location">
    <subcellularLocation>
        <location evidence="1 11">Cell outer membrane</location>
        <topology evidence="1 11">Multi-pass membrane protein</topology>
    </subcellularLocation>
</comment>
<evidence type="ECO:0000259" key="14">
    <source>
        <dbReference type="Pfam" id="PF00593"/>
    </source>
</evidence>
<feature type="signal peptide" evidence="13">
    <location>
        <begin position="1"/>
        <end position="37"/>
    </location>
</feature>
<dbReference type="InterPro" id="IPR012910">
    <property type="entry name" value="Plug_dom"/>
</dbReference>
<keyword evidence="10 11" id="KW-0998">Cell outer membrane</keyword>
<evidence type="ECO:0000256" key="1">
    <source>
        <dbReference type="ARBA" id="ARBA00004571"/>
    </source>
</evidence>
<evidence type="ECO:0000256" key="9">
    <source>
        <dbReference type="ARBA" id="ARBA00023136"/>
    </source>
</evidence>
<dbReference type="PANTHER" id="PTHR32552:SF81">
    <property type="entry name" value="TONB-DEPENDENT OUTER MEMBRANE RECEPTOR"/>
    <property type="match status" value="1"/>
</dbReference>
<dbReference type="InterPro" id="IPR000531">
    <property type="entry name" value="Beta-barrel_TonB"/>
</dbReference>
<evidence type="ECO:0000313" key="16">
    <source>
        <dbReference type="EMBL" id="QTH20126.1"/>
    </source>
</evidence>
<gene>
    <name evidence="16" type="ORF">HRJ34_17405</name>
</gene>
<evidence type="ECO:0000256" key="4">
    <source>
        <dbReference type="ARBA" id="ARBA00022496"/>
    </source>
</evidence>
<dbReference type="PANTHER" id="PTHR32552">
    <property type="entry name" value="FERRICHROME IRON RECEPTOR-RELATED"/>
    <property type="match status" value="1"/>
</dbReference>
<dbReference type="PROSITE" id="PS51318">
    <property type="entry name" value="TAT"/>
    <property type="match status" value="1"/>
</dbReference>
<dbReference type="RefSeq" id="WP_208631963.1">
    <property type="nucleotide sequence ID" value="NZ_CP059319.1"/>
</dbReference>
<proteinExistence type="inferred from homology"/>
<evidence type="ECO:0000256" key="6">
    <source>
        <dbReference type="ARBA" id="ARBA00023004"/>
    </source>
</evidence>
<keyword evidence="3 11" id="KW-1134">Transmembrane beta strand</keyword>
<keyword evidence="4" id="KW-0410">Iron transport</keyword>
<reference evidence="16" key="2">
    <citation type="submission" date="2021-04" db="EMBL/GenBank/DDBJ databases">
        <title>Isolation and genomic analysis of the ibuprofen-degrading bacterium Sphingomonas strain MPO218.</title>
        <authorList>
            <person name="Aulestia M."/>
            <person name="Flores A."/>
            <person name="Mangas E.L."/>
            <person name="Perez-Pulido A.J."/>
            <person name="Santero E."/>
            <person name="Camacho E.M."/>
        </authorList>
    </citation>
    <scope>NUCLEOTIDE SEQUENCE</scope>
    <source>
        <strain evidence="16">MPO218</strain>
    </source>
</reference>
<evidence type="ECO:0000256" key="7">
    <source>
        <dbReference type="ARBA" id="ARBA00023065"/>
    </source>
</evidence>
<dbReference type="GO" id="GO:0009279">
    <property type="term" value="C:cell outer membrane"/>
    <property type="evidence" value="ECO:0007669"/>
    <property type="project" value="UniProtKB-SubCell"/>
</dbReference>
<dbReference type="SUPFAM" id="SSF56935">
    <property type="entry name" value="Porins"/>
    <property type="match status" value="1"/>
</dbReference>
<feature type="chain" id="PRO_5037998223" evidence="13">
    <location>
        <begin position="38"/>
        <end position="768"/>
    </location>
</feature>
<accession>A0A975D0R5</accession>
<protein>
    <submittedName>
        <fullName evidence="16">TonB-dependent receptor</fullName>
    </submittedName>
</protein>
<sequence length="768" mass="81863">MISSSRRKALECLLGLSLSHLVAAAAPALAQATPAGAANPELDASQIGDIVVTAERRSAKLQDVPLAVTAFDSAALEKRGIVRMGDVGALAPSLEIHSTSRPGGGGSSIAAYIRGVGTGDYNIPTDPAIGIYVDGVYMARSVGGLLSLTDVEQIQVLNGPQGTLYGRNTLGGAILVTTRKPSLSGDMEGQVGARLGNYRRRDAWASVNGPLVEDKVGFKLSVSSLNSDGWARQALTGRHLSDEHRLIIQGGLQFGLTEDLSLILSGDYTRQRQNPPIVPSVALTNPSARLAQFNTLVAPALNAGLGLPAGSIADSRWLSPDYKTGYSTLPVRDDSDIGGGSLRLAYTPSDSFNVNATLAYRRLTADILVSSDGTPYNLFVGGSDFHDRQFSAELTVGGKVADDRLTYLVGGYYFREKARTVDTSQTFHGLYEATNIAANALDTLTRQRMTAESYAFFTQETFALLPNLNITGGARINHDSKYYAASVFRPQLNAIGVPEQASKPGWTSFTPKLGIDWKPVRDILLYASYAKGFKSGGVAMPLLGVPPTSYDPEKLTTYEAGWKSTLFDRHVTFNASGYISRYRDVQLTSIVALPGGGSGRPTQNAGDAHISGVEGQVTVRPVRRLSFNLGGGYVHARFSRLTPGAISALGAKVGDRLPQIPDYNIFAGAEYGFDAMSGVFTLRGDVKRTGKTQLTPGDLVSMRPAYTLVNASISYAPDWAAGLELAVRGTNITNRKYIVFSSSSPSTGYRGVIPGNPAEWYASAVFRF</sequence>
<keyword evidence="13" id="KW-0732">Signal</keyword>
<organism evidence="16 17">
    <name type="scientific">Rhizorhabdus wittichii</name>
    <dbReference type="NCBI Taxonomy" id="160791"/>
    <lineage>
        <taxon>Bacteria</taxon>
        <taxon>Pseudomonadati</taxon>
        <taxon>Pseudomonadota</taxon>
        <taxon>Alphaproteobacteria</taxon>
        <taxon>Sphingomonadales</taxon>
        <taxon>Sphingomonadaceae</taxon>
        <taxon>Rhizorhabdus</taxon>
    </lineage>
</organism>
<dbReference type="Pfam" id="PF00593">
    <property type="entry name" value="TonB_dep_Rec_b-barrel"/>
    <property type="match status" value="1"/>
</dbReference>
<evidence type="ECO:0000256" key="5">
    <source>
        <dbReference type="ARBA" id="ARBA00022692"/>
    </source>
</evidence>
<name>A0A975D0R5_9SPHN</name>
<evidence type="ECO:0000256" key="8">
    <source>
        <dbReference type="ARBA" id="ARBA00023077"/>
    </source>
</evidence>